<evidence type="ECO:0000256" key="2">
    <source>
        <dbReference type="ARBA" id="ARBA00009477"/>
    </source>
</evidence>
<evidence type="ECO:0000256" key="3">
    <source>
        <dbReference type="ARBA" id="ARBA00022448"/>
    </source>
</evidence>
<dbReference type="HOGENOM" id="CLU_018816_14_1_4"/>
<dbReference type="InterPro" id="IPR058624">
    <property type="entry name" value="MdtA-like_HH"/>
</dbReference>
<name>G4CEP6_9NEIS</name>
<accession>G4CEP6</accession>
<keyword evidence="6" id="KW-0812">Transmembrane</keyword>
<gene>
    <name evidence="10" type="primary">macA</name>
    <name evidence="10" type="ORF">HMPREF9371_0085</name>
</gene>
<sequence length="408" mass="44323">MQFAYNTAFPRASAGKYFGNMKKSTKWIAGAVILLALIVGLFFWMNRNQEPQIDYLTEAARRDSLRQTVAATGEISAAQLVDVGAQASGQIKVMHVKIGQQVKQGDLIAEIDATTQANALNTHRAKLDTYRAQLTSAQIALQTAGRQLNREQALMAENATSRQELENAQDAHAAAKARVAELQSLIRQTRIAINTAEADLGYTRITAPISGTVVSVRVEEGQTVNANQTTPTIVQIADLSRMLNKMQIAEGDVTKVQAGQRLLFTTLADPEHEREGALDSVDPGLTTMSQGGYTTSTDTTNTAIYYYARALVPNEDGKLAIGMTTQNNIVINEAQNVLSVPAMAVKQRGSERFVRILTAERRPEERRVSVGISDGVRTEITSGLKEGEEVIVSESDGDIKAWKGGPMM</sequence>
<dbReference type="STRING" id="1032488.HMPREF9371_0085"/>
<dbReference type="GO" id="GO:0030313">
    <property type="term" value="C:cell envelope"/>
    <property type="evidence" value="ECO:0007669"/>
    <property type="project" value="UniProtKB-SubCell"/>
</dbReference>
<dbReference type="EMBL" id="AGAY01000003">
    <property type="protein sequence ID" value="EGY53698.1"/>
    <property type="molecule type" value="Genomic_DNA"/>
</dbReference>
<dbReference type="GO" id="GO:1990961">
    <property type="term" value="P:xenobiotic detoxification by transmembrane export across the plasma membrane"/>
    <property type="evidence" value="ECO:0007669"/>
    <property type="project" value="InterPro"/>
</dbReference>
<dbReference type="GO" id="GO:1990281">
    <property type="term" value="C:efflux pump complex"/>
    <property type="evidence" value="ECO:0007669"/>
    <property type="project" value="TreeGrafter"/>
</dbReference>
<dbReference type="Gene3D" id="2.40.50.100">
    <property type="match status" value="1"/>
</dbReference>
<dbReference type="Proteomes" id="UP000003019">
    <property type="component" value="Unassembled WGS sequence"/>
</dbReference>
<dbReference type="SUPFAM" id="SSF111369">
    <property type="entry name" value="HlyD-like secretion proteins"/>
    <property type="match status" value="1"/>
</dbReference>
<dbReference type="Gene3D" id="6.10.140.1990">
    <property type="match status" value="1"/>
</dbReference>
<dbReference type="InterPro" id="IPR058625">
    <property type="entry name" value="MdtA-like_BSH"/>
</dbReference>
<dbReference type="Pfam" id="PF25876">
    <property type="entry name" value="HH_MFP_RND"/>
    <property type="match status" value="1"/>
</dbReference>
<dbReference type="InterPro" id="IPR058627">
    <property type="entry name" value="MdtA-like_C"/>
</dbReference>
<dbReference type="Pfam" id="PF25967">
    <property type="entry name" value="RND-MFP_C"/>
    <property type="match status" value="1"/>
</dbReference>
<feature type="domain" description="Multidrug resistance protein MdtA-like barrel-sandwich hybrid" evidence="8">
    <location>
        <begin position="80"/>
        <end position="234"/>
    </location>
</feature>
<dbReference type="GO" id="GO:1990195">
    <property type="term" value="C:macrolide transmembrane transporter complex"/>
    <property type="evidence" value="ECO:0007669"/>
    <property type="project" value="InterPro"/>
</dbReference>
<protein>
    <submittedName>
        <fullName evidence="10">Macrolide-specific efflux protein MacA</fullName>
    </submittedName>
</protein>
<keyword evidence="6" id="KW-0472">Membrane</keyword>
<dbReference type="InterPro" id="IPR006143">
    <property type="entry name" value="RND_pump_MFP"/>
</dbReference>
<comment type="caution">
    <text evidence="10">The sequence shown here is derived from an EMBL/GenBank/DDBJ whole genome shotgun (WGS) entry which is preliminary data.</text>
</comment>
<feature type="transmembrane region" description="Helical" evidence="6">
    <location>
        <begin position="27"/>
        <end position="45"/>
    </location>
</feature>
<dbReference type="InterPro" id="IPR030190">
    <property type="entry name" value="MacA_alpha-hairpin_sf"/>
</dbReference>
<comment type="similarity">
    <text evidence="2">Belongs to the membrane fusion protein (MFP) (TC 8.A.1) family.</text>
</comment>
<comment type="subcellular location">
    <subcellularLocation>
        <location evidence="1">Cell envelope</location>
    </subcellularLocation>
</comment>
<dbReference type="GO" id="GO:0019898">
    <property type="term" value="C:extrinsic component of membrane"/>
    <property type="evidence" value="ECO:0007669"/>
    <property type="project" value="InterPro"/>
</dbReference>
<evidence type="ECO:0000256" key="1">
    <source>
        <dbReference type="ARBA" id="ARBA00004196"/>
    </source>
</evidence>
<dbReference type="PANTHER" id="PTHR30469">
    <property type="entry name" value="MULTIDRUG RESISTANCE PROTEIN MDTA"/>
    <property type="match status" value="1"/>
</dbReference>
<proteinExistence type="inferred from homology"/>
<dbReference type="GO" id="GO:0015562">
    <property type="term" value="F:efflux transmembrane transporter activity"/>
    <property type="evidence" value="ECO:0007669"/>
    <property type="project" value="TreeGrafter"/>
</dbReference>
<evidence type="ECO:0000259" key="8">
    <source>
        <dbReference type="Pfam" id="PF25917"/>
    </source>
</evidence>
<feature type="coiled-coil region" evidence="5">
    <location>
        <begin position="151"/>
        <end position="199"/>
    </location>
</feature>
<dbReference type="PATRIC" id="fig|1032488.3.peg.77"/>
<evidence type="ECO:0000259" key="7">
    <source>
        <dbReference type="Pfam" id="PF25876"/>
    </source>
</evidence>
<feature type="domain" description="Multidrug resistance protein MdtA-like alpha-helical hairpin" evidence="7">
    <location>
        <begin position="127"/>
        <end position="203"/>
    </location>
</feature>
<dbReference type="NCBIfam" id="TIGR01730">
    <property type="entry name" value="RND_mfp"/>
    <property type="match status" value="1"/>
</dbReference>
<organism evidence="10 11">
    <name type="scientific">Neisseria shayeganii 871</name>
    <dbReference type="NCBI Taxonomy" id="1032488"/>
    <lineage>
        <taxon>Bacteria</taxon>
        <taxon>Pseudomonadati</taxon>
        <taxon>Pseudomonadota</taxon>
        <taxon>Betaproteobacteria</taxon>
        <taxon>Neisseriales</taxon>
        <taxon>Neisseriaceae</taxon>
        <taxon>Neisseria</taxon>
    </lineage>
</organism>
<reference evidence="10 11" key="1">
    <citation type="submission" date="2011-05" db="EMBL/GenBank/DDBJ databases">
        <authorList>
            <person name="Muzny D."/>
            <person name="Qin X."/>
            <person name="Deng J."/>
            <person name="Jiang H."/>
            <person name="Liu Y."/>
            <person name="Qu J."/>
            <person name="Song X.-Z."/>
            <person name="Zhang L."/>
            <person name="Thornton R."/>
            <person name="Coyle M."/>
            <person name="Francisco L."/>
            <person name="Jackson L."/>
            <person name="Javaid M."/>
            <person name="Korchina V."/>
            <person name="Kovar C."/>
            <person name="Mata R."/>
            <person name="Mathew T."/>
            <person name="Ngo R."/>
            <person name="Nguyen L."/>
            <person name="Nguyen N."/>
            <person name="Okwuonu G."/>
            <person name="Ongeri F."/>
            <person name="Pham C."/>
            <person name="Simmons D."/>
            <person name="Wilczek-Boney K."/>
            <person name="Hale W."/>
            <person name="Jakkamsetti A."/>
            <person name="Pham P."/>
            <person name="Ruth R."/>
            <person name="San Lucas F."/>
            <person name="Warren J."/>
            <person name="Zhang J."/>
            <person name="Zhao Z."/>
            <person name="Zhou C."/>
            <person name="Zhu D."/>
            <person name="Lee S."/>
            <person name="Bess C."/>
            <person name="Blankenburg K."/>
            <person name="Forbes L."/>
            <person name="Fu Q."/>
            <person name="Gubbala S."/>
            <person name="Hirani K."/>
            <person name="Jayaseelan J.C."/>
            <person name="Lara F."/>
            <person name="Munidasa M."/>
            <person name="Palculict T."/>
            <person name="Patil S."/>
            <person name="Pu L.-L."/>
            <person name="Saada N."/>
            <person name="Tang L."/>
            <person name="Weissenberger G."/>
            <person name="Zhu Y."/>
            <person name="Hemphill L."/>
            <person name="Shang Y."/>
            <person name="Youmans B."/>
            <person name="Ayvaz T."/>
            <person name="Ross M."/>
            <person name="Santibanez J."/>
            <person name="Aqrawi P."/>
            <person name="Gross S."/>
            <person name="Joshi V."/>
            <person name="Fowler G."/>
            <person name="Nazareth L."/>
            <person name="Reid J."/>
            <person name="Worley K."/>
            <person name="Petrosino J."/>
            <person name="Highlander S."/>
            <person name="Gibbs R."/>
        </authorList>
    </citation>
    <scope>NUCLEOTIDE SEQUENCE [LARGE SCALE GENOMIC DNA]</scope>
    <source>
        <strain evidence="10 11">871</strain>
    </source>
</reference>
<keyword evidence="3" id="KW-0813">Transport</keyword>
<feature type="domain" description="Multidrug resistance protein MdtA-like C-terminal permuted SH3" evidence="9">
    <location>
        <begin position="336"/>
        <end position="396"/>
    </location>
</feature>
<keyword evidence="6" id="KW-1133">Transmembrane helix</keyword>
<keyword evidence="11" id="KW-1185">Reference proteome</keyword>
<evidence type="ECO:0000313" key="10">
    <source>
        <dbReference type="EMBL" id="EGY53698.1"/>
    </source>
</evidence>
<dbReference type="Gene3D" id="2.40.30.170">
    <property type="match status" value="1"/>
</dbReference>
<dbReference type="Gene3D" id="2.40.420.20">
    <property type="match status" value="1"/>
</dbReference>
<dbReference type="AlphaFoldDB" id="G4CEP6"/>
<evidence type="ECO:0000313" key="11">
    <source>
        <dbReference type="Proteomes" id="UP000003019"/>
    </source>
</evidence>
<evidence type="ECO:0000256" key="5">
    <source>
        <dbReference type="SAM" id="Coils"/>
    </source>
</evidence>
<dbReference type="Pfam" id="PF25917">
    <property type="entry name" value="BSH_RND"/>
    <property type="match status" value="1"/>
</dbReference>
<evidence type="ECO:0000256" key="6">
    <source>
        <dbReference type="SAM" id="Phobius"/>
    </source>
</evidence>
<evidence type="ECO:0000256" key="4">
    <source>
        <dbReference type="ARBA" id="ARBA00023054"/>
    </source>
</evidence>
<keyword evidence="4 5" id="KW-0175">Coiled coil</keyword>
<dbReference type="PANTHER" id="PTHR30469:SF33">
    <property type="entry name" value="SLR1207 PROTEIN"/>
    <property type="match status" value="1"/>
</dbReference>
<evidence type="ECO:0000259" key="9">
    <source>
        <dbReference type="Pfam" id="PF25967"/>
    </source>
</evidence>